<feature type="signal peptide" evidence="2">
    <location>
        <begin position="1"/>
        <end position="16"/>
    </location>
</feature>
<dbReference type="EMBL" id="HBFT01000197">
    <property type="protein sequence ID" value="CAD8926049.1"/>
    <property type="molecule type" value="Transcribed_RNA"/>
</dbReference>
<evidence type="ECO:0000313" key="3">
    <source>
        <dbReference type="EMBL" id="CAD8926049.1"/>
    </source>
</evidence>
<organism evidence="3">
    <name type="scientific">Oxyrrhis marina</name>
    <name type="common">Dinoflagellate</name>
    <dbReference type="NCBI Taxonomy" id="2969"/>
    <lineage>
        <taxon>Eukaryota</taxon>
        <taxon>Sar</taxon>
        <taxon>Alveolata</taxon>
        <taxon>Dinophyceae</taxon>
        <taxon>Oxyrrhinales</taxon>
        <taxon>Oxyrrhinaceae</taxon>
        <taxon>Oxyrrhis</taxon>
    </lineage>
</organism>
<proteinExistence type="predicted"/>
<keyword evidence="2" id="KW-0732">Signal</keyword>
<reference evidence="3" key="1">
    <citation type="submission" date="2021-01" db="EMBL/GenBank/DDBJ databases">
        <authorList>
            <person name="Corre E."/>
            <person name="Pelletier E."/>
            <person name="Niang G."/>
            <person name="Scheremetjew M."/>
            <person name="Finn R."/>
            <person name="Kale V."/>
            <person name="Holt S."/>
            <person name="Cochrane G."/>
            <person name="Meng A."/>
            <person name="Brown T."/>
            <person name="Cohen L."/>
        </authorList>
    </citation>
    <scope>NUCLEOTIDE SEQUENCE</scope>
    <source>
        <strain evidence="3">CCMP1788</strain>
    </source>
</reference>
<accession>A0A7S1GEU9</accession>
<dbReference type="AlphaFoldDB" id="A0A7S1GEU9"/>
<protein>
    <submittedName>
        <fullName evidence="3">Uncharacterized protein</fullName>
    </submittedName>
</protein>
<evidence type="ECO:0000256" key="2">
    <source>
        <dbReference type="SAM" id="SignalP"/>
    </source>
</evidence>
<feature type="chain" id="PRO_5030775597" evidence="2">
    <location>
        <begin position="17"/>
        <end position="101"/>
    </location>
</feature>
<keyword evidence="1" id="KW-0175">Coiled coil</keyword>
<evidence type="ECO:0000256" key="1">
    <source>
        <dbReference type="SAM" id="Coils"/>
    </source>
</evidence>
<feature type="coiled-coil region" evidence="1">
    <location>
        <begin position="60"/>
        <end position="87"/>
    </location>
</feature>
<gene>
    <name evidence="3" type="ORF">OMAR0044_LOCUS56</name>
</gene>
<name>A0A7S1GEU9_OXYMA</name>
<sequence length="101" mass="11181">MRVLISFAAAVTFGAAEQASVNPIRRIVGMLQNMQEKVEAEGKTQDSLFEKFICYCERNKKELAKSIEESKSKITSLESSIESAVAEKTQVEAAYTEETPS</sequence>